<dbReference type="GO" id="GO:0016787">
    <property type="term" value="F:hydrolase activity"/>
    <property type="evidence" value="ECO:0007669"/>
    <property type="project" value="UniProtKB-KW"/>
</dbReference>
<dbReference type="NCBIfam" id="TIGR00277">
    <property type="entry name" value="HDIG"/>
    <property type="match status" value="1"/>
</dbReference>
<dbReference type="EC" id="3.1.4.-" evidence="3"/>
<dbReference type="EMBL" id="JBHLVO010000024">
    <property type="protein sequence ID" value="MFC0273776.1"/>
    <property type="molecule type" value="Genomic_DNA"/>
</dbReference>
<evidence type="ECO:0000259" key="1">
    <source>
        <dbReference type="PROSITE" id="PS51831"/>
    </source>
</evidence>
<dbReference type="SUPFAM" id="SSF109604">
    <property type="entry name" value="HD-domain/PDEase-like"/>
    <property type="match status" value="1"/>
</dbReference>
<keyword evidence="3" id="KW-0378">Hydrolase</keyword>
<dbReference type="Pfam" id="PF13487">
    <property type="entry name" value="HD_5"/>
    <property type="match status" value="1"/>
</dbReference>
<name>A0ABV6GJ93_9BACI</name>
<dbReference type="RefSeq" id="WP_378937411.1">
    <property type="nucleotide sequence ID" value="NZ_JBHLVO010000024.1"/>
</dbReference>
<dbReference type="CDD" id="cd00077">
    <property type="entry name" value="HDc"/>
    <property type="match status" value="1"/>
</dbReference>
<dbReference type="Gene3D" id="1.10.3210.10">
    <property type="entry name" value="Hypothetical protein af1432"/>
    <property type="match status" value="1"/>
</dbReference>
<dbReference type="InterPro" id="IPR006675">
    <property type="entry name" value="HDIG_dom"/>
</dbReference>
<dbReference type="PANTHER" id="PTHR43155">
    <property type="entry name" value="CYCLIC DI-GMP PHOSPHODIESTERASE PA4108-RELATED"/>
    <property type="match status" value="1"/>
</dbReference>
<accession>A0ABV6GJ93</accession>
<keyword evidence="4" id="KW-1185">Reference proteome</keyword>
<sequence length="189" mass="22518">MNHLEEETIIFIPLEQLWKHDMYTFQHSLRVADLLYQFGKFLNLSQPILIELYQLGALHDVGKVLVPKEVLNKKGGLTEDERAFLFKHTIYGVELLKEYNFSEEFLQGVLYHHENYDSTGYPDRIKSDMIPFYAKMLRIVDSFDAMTNERTYQKAYPVDWALKELKDLKLKNYDPQLVDQFVKLFEEKR</sequence>
<dbReference type="PANTHER" id="PTHR43155:SF2">
    <property type="entry name" value="CYCLIC DI-GMP PHOSPHODIESTERASE PA4108"/>
    <property type="match status" value="1"/>
</dbReference>
<dbReference type="InterPro" id="IPR037522">
    <property type="entry name" value="HD_GYP_dom"/>
</dbReference>
<dbReference type="PROSITE" id="PS51831">
    <property type="entry name" value="HD"/>
    <property type="match status" value="1"/>
</dbReference>
<dbReference type="SMART" id="SM00471">
    <property type="entry name" value="HDc"/>
    <property type="match status" value="1"/>
</dbReference>
<reference evidence="3 4" key="1">
    <citation type="submission" date="2024-09" db="EMBL/GenBank/DDBJ databases">
        <authorList>
            <person name="Sun Q."/>
            <person name="Mori K."/>
        </authorList>
    </citation>
    <scope>NUCLEOTIDE SEQUENCE [LARGE SCALE GENOMIC DNA]</scope>
    <source>
        <strain evidence="3 4">CCM 7228</strain>
    </source>
</reference>
<dbReference type="PROSITE" id="PS51832">
    <property type="entry name" value="HD_GYP"/>
    <property type="match status" value="1"/>
</dbReference>
<organism evidence="3 4">
    <name type="scientific">Metabacillus herbersteinensis</name>
    <dbReference type="NCBI Taxonomy" id="283816"/>
    <lineage>
        <taxon>Bacteria</taxon>
        <taxon>Bacillati</taxon>
        <taxon>Bacillota</taxon>
        <taxon>Bacilli</taxon>
        <taxon>Bacillales</taxon>
        <taxon>Bacillaceae</taxon>
        <taxon>Metabacillus</taxon>
    </lineage>
</organism>
<feature type="domain" description="HD" evidence="1">
    <location>
        <begin position="24"/>
        <end position="146"/>
    </location>
</feature>
<protein>
    <submittedName>
        <fullName evidence="3">HD-GYP domain-containing protein</fullName>
        <ecNumber evidence="3">3.1.4.-</ecNumber>
    </submittedName>
</protein>
<dbReference type="Proteomes" id="UP001589854">
    <property type="component" value="Unassembled WGS sequence"/>
</dbReference>
<evidence type="ECO:0000313" key="4">
    <source>
        <dbReference type="Proteomes" id="UP001589854"/>
    </source>
</evidence>
<comment type="caution">
    <text evidence="3">The sequence shown here is derived from an EMBL/GenBank/DDBJ whole genome shotgun (WGS) entry which is preliminary data.</text>
</comment>
<dbReference type="InterPro" id="IPR006674">
    <property type="entry name" value="HD_domain"/>
</dbReference>
<feature type="domain" description="HD-GYP" evidence="2">
    <location>
        <begin position="2"/>
        <end position="189"/>
    </location>
</feature>
<proteinExistence type="predicted"/>
<evidence type="ECO:0000259" key="2">
    <source>
        <dbReference type="PROSITE" id="PS51832"/>
    </source>
</evidence>
<dbReference type="InterPro" id="IPR003607">
    <property type="entry name" value="HD/PDEase_dom"/>
</dbReference>
<gene>
    <name evidence="3" type="ORF">ACFFIX_20525</name>
</gene>
<evidence type="ECO:0000313" key="3">
    <source>
        <dbReference type="EMBL" id="MFC0273776.1"/>
    </source>
</evidence>